<dbReference type="InterPro" id="IPR035699">
    <property type="entry name" value="AAA_6"/>
</dbReference>
<dbReference type="Gene3D" id="3.20.180.20">
    <property type="entry name" value="Dynein heavy chain, N-terminal domain 2"/>
    <property type="match status" value="1"/>
</dbReference>
<dbReference type="Gene3D" id="1.20.920.30">
    <property type="match status" value="1"/>
</dbReference>
<keyword evidence="18" id="KW-0966">Cell projection</keyword>
<comment type="subcellular location">
    <subcellularLocation>
        <location evidence="2">Cell membrane</location>
        <topology evidence="2">Peripheral membrane protein</topology>
    </subcellularLocation>
    <subcellularLocation>
        <location evidence="1">Cell projection</location>
        <location evidence="1">Cilium</location>
    </subcellularLocation>
    <subcellularLocation>
        <location evidence="3">Cytoplasm</location>
        <location evidence="3">Cytoskeleton</location>
    </subcellularLocation>
</comment>
<evidence type="ECO:0000313" key="24">
    <source>
        <dbReference type="EMBL" id="KAA0167162.1"/>
    </source>
</evidence>
<dbReference type="GO" id="GO:0005886">
    <property type="term" value="C:plasma membrane"/>
    <property type="evidence" value="ECO:0007669"/>
    <property type="project" value="UniProtKB-SubCell"/>
</dbReference>
<dbReference type="InterPro" id="IPR027417">
    <property type="entry name" value="P-loop_NTPase"/>
</dbReference>
<dbReference type="Gene3D" id="3.10.490.20">
    <property type="match status" value="1"/>
</dbReference>
<dbReference type="Proteomes" id="UP000324907">
    <property type="component" value="Unassembled WGS sequence"/>
</dbReference>
<dbReference type="Pfam" id="PF08385">
    <property type="entry name" value="DHC_N1"/>
    <property type="match status" value="1"/>
</dbReference>
<organism evidence="23 25">
    <name type="scientific">Cafeteria roenbergensis</name>
    <name type="common">Marine flagellate</name>
    <dbReference type="NCBI Taxonomy" id="33653"/>
    <lineage>
        <taxon>Eukaryota</taxon>
        <taxon>Sar</taxon>
        <taxon>Stramenopiles</taxon>
        <taxon>Bigyra</taxon>
        <taxon>Opalozoa</taxon>
        <taxon>Bicosoecida</taxon>
        <taxon>Cafeteriaceae</taxon>
        <taxon>Cafeteria</taxon>
    </lineage>
</organism>
<evidence type="ECO:0000256" key="17">
    <source>
        <dbReference type="ARBA" id="ARBA00023212"/>
    </source>
</evidence>
<evidence type="ECO:0000313" key="23">
    <source>
        <dbReference type="EMBL" id="KAA0166071.1"/>
    </source>
</evidence>
<dbReference type="InterPro" id="IPR041228">
    <property type="entry name" value="Dynein_C"/>
</dbReference>
<evidence type="ECO:0000256" key="21">
    <source>
        <dbReference type="SAM" id="MobiDB-lite"/>
    </source>
</evidence>
<feature type="domain" description="AAA+ ATPase" evidence="22">
    <location>
        <begin position="2410"/>
        <end position="2583"/>
    </location>
</feature>
<dbReference type="InterPro" id="IPR041658">
    <property type="entry name" value="AAA_lid_11"/>
</dbReference>
<dbReference type="InterPro" id="IPR004273">
    <property type="entry name" value="Dynein_heavy_D6_P-loop"/>
</dbReference>
<dbReference type="InterPro" id="IPR013602">
    <property type="entry name" value="Dynein_heavy_linker"/>
</dbReference>
<evidence type="ECO:0000256" key="14">
    <source>
        <dbReference type="ARBA" id="ARBA00023069"/>
    </source>
</evidence>
<keyword evidence="11" id="KW-0067">ATP-binding</keyword>
<keyword evidence="14" id="KW-0969">Cilium</keyword>
<feature type="region of interest" description="Disordered" evidence="21">
    <location>
        <begin position="2961"/>
        <end position="2992"/>
    </location>
</feature>
<evidence type="ECO:0000256" key="6">
    <source>
        <dbReference type="ARBA" id="ARBA00022475"/>
    </source>
</evidence>
<comment type="caution">
    <text evidence="23">The sequence shown here is derived from an EMBL/GenBank/DDBJ whole genome shotgun (WGS) entry which is preliminary data.</text>
</comment>
<comment type="similarity">
    <text evidence="4">Belongs to the dynein heavy chain family.</text>
</comment>
<dbReference type="Gene3D" id="1.10.8.710">
    <property type="match status" value="1"/>
</dbReference>
<dbReference type="InterPro" id="IPR049400">
    <property type="entry name" value="DYNC2H1_AAA_dom"/>
</dbReference>
<dbReference type="InterPro" id="IPR042228">
    <property type="entry name" value="Dynein_linker_3"/>
</dbReference>
<evidence type="ECO:0000256" key="13">
    <source>
        <dbReference type="ARBA" id="ARBA00023054"/>
    </source>
</evidence>
<dbReference type="Pfam" id="PF12774">
    <property type="entry name" value="AAA_6"/>
    <property type="match status" value="1"/>
</dbReference>
<dbReference type="Pfam" id="PF12780">
    <property type="entry name" value="AAA_8"/>
    <property type="match status" value="1"/>
</dbReference>
<dbReference type="GO" id="GO:0051959">
    <property type="term" value="F:dynein light intermediate chain binding"/>
    <property type="evidence" value="ECO:0007669"/>
    <property type="project" value="InterPro"/>
</dbReference>
<reference evidence="25 26" key="1">
    <citation type="submission" date="2019-07" db="EMBL/GenBank/DDBJ databases">
        <title>Genomes of Cafeteria roenbergensis.</title>
        <authorList>
            <person name="Fischer M.G."/>
            <person name="Hackl T."/>
            <person name="Roman M."/>
        </authorList>
    </citation>
    <scope>NUCLEOTIDE SEQUENCE [LARGE SCALE GENOMIC DNA]</scope>
    <source>
        <strain evidence="24 26">Cflag</strain>
        <strain evidence="23 25">RCC970-E3</strain>
    </source>
</reference>
<feature type="region of interest" description="Disordered" evidence="21">
    <location>
        <begin position="2241"/>
        <end position="2262"/>
    </location>
</feature>
<dbReference type="Pfam" id="PF21264">
    <property type="entry name" value="DYNC2H1_AAA_dom"/>
    <property type="match status" value="1"/>
</dbReference>
<evidence type="ECO:0000256" key="18">
    <source>
        <dbReference type="ARBA" id="ARBA00023273"/>
    </source>
</evidence>
<feature type="coiled-coil region" evidence="20">
    <location>
        <begin position="3614"/>
        <end position="3641"/>
    </location>
</feature>
<dbReference type="GO" id="GO:0005874">
    <property type="term" value="C:microtubule"/>
    <property type="evidence" value="ECO:0007669"/>
    <property type="project" value="UniProtKB-KW"/>
</dbReference>
<dbReference type="SMART" id="SM00382">
    <property type="entry name" value="AAA"/>
    <property type="match status" value="4"/>
</dbReference>
<keyword evidence="17" id="KW-0206">Cytoskeleton</keyword>
<feature type="compositionally biased region" description="Acidic residues" evidence="21">
    <location>
        <begin position="2974"/>
        <end position="2992"/>
    </location>
</feature>
<keyword evidence="13 20" id="KW-0175">Coiled coil</keyword>
<dbReference type="SUPFAM" id="SSF52540">
    <property type="entry name" value="P-loop containing nucleoside triphosphate hydrolases"/>
    <property type="match status" value="4"/>
</dbReference>
<dbReference type="PANTHER" id="PTHR45703">
    <property type="entry name" value="DYNEIN HEAVY CHAIN"/>
    <property type="match status" value="1"/>
</dbReference>
<dbReference type="Pfam" id="PF18198">
    <property type="entry name" value="AAA_lid_11"/>
    <property type="match status" value="1"/>
</dbReference>
<name>A0A5A8DQ94_CAFRO</name>
<feature type="coiled-coil region" evidence="20">
    <location>
        <begin position="3261"/>
        <end position="3337"/>
    </location>
</feature>
<evidence type="ECO:0000256" key="3">
    <source>
        <dbReference type="ARBA" id="ARBA00004245"/>
    </source>
</evidence>
<keyword evidence="10" id="KW-0970">Cilium biogenesis/degradation</keyword>
<evidence type="ECO:0000256" key="4">
    <source>
        <dbReference type="ARBA" id="ARBA00008887"/>
    </source>
</evidence>
<dbReference type="GO" id="GO:0005524">
    <property type="term" value="F:ATP binding"/>
    <property type="evidence" value="ECO:0007669"/>
    <property type="project" value="UniProtKB-KW"/>
</dbReference>
<evidence type="ECO:0000313" key="26">
    <source>
        <dbReference type="Proteomes" id="UP000325113"/>
    </source>
</evidence>
<dbReference type="Pfam" id="PF08393">
    <property type="entry name" value="DHC_N2"/>
    <property type="match status" value="1"/>
</dbReference>
<protein>
    <recommendedName>
        <fullName evidence="19">Cytoplasmic dynein 2 heavy chain 1</fullName>
    </recommendedName>
</protein>
<keyword evidence="8" id="KW-0493">Microtubule</keyword>
<evidence type="ECO:0000256" key="11">
    <source>
        <dbReference type="ARBA" id="ARBA00022840"/>
    </source>
</evidence>
<feature type="compositionally biased region" description="Low complexity" evidence="21">
    <location>
        <begin position="2244"/>
        <end position="2253"/>
    </location>
</feature>
<dbReference type="InterPro" id="IPR042219">
    <property type="entry name" value="AAA_lid_11_sf"/>
</dbReference>
<evidence type="ECO:0000256" key="1">
    <source>
        <dbReference type="ARBA" id="ARBA00004138"/>
    </source>
</evidence>
<evidence type="ECO:0000256" key="19">
    <source>
        <dbReference type="ARBA" id="ARBA00023902"/>
    </source>
</evidence>
<dbReference type="Gene3D" id="1.20.140.100">
    <property type="entry name" value="Dynein heavy chain, N-terminal domain 2"/>
    <property type="match status" value="1"/>
</dbReference>
<dbReference type="Pfam" id="PF03028">
    <property type="entry name" value="Dynein_heavy"/>
    <property type="match status" value="1"/>
</dbReference>
<evidence type="ECO:0000256" key="7">
    <source>
        <dbReference type="ARBA" id="ARBA00022490"/>
    </source>
</evidence>
<sequence length="4545" mass="481027">MDADTVQFVSSAVASACGTGGAGKAGAGELAADLLAALDSGFFSGSSASVCVGYSASGQLTACEPRLASQRLVGSVVCFFKPHLRGPVPRGAAREHVSVLTAPARADSSAFAAVVAATAAAGLGSVVVPGLSGDETLPGDGAARSGARLMSVDSAMAELSTAAARSSAASGGGAHAESPQFVLSLASEALAWGEDGDAAPAFAAEGNAAAARAAIADLAAAWRAAEAAAGAVHATHPSSAQLEAAGATCGRLSEAAQAAVDDAWRSGCYTEDRMRSLLGCADDALAAACDRAIGTARAFWSCRMADARSALGAAEAACSGLAAAVTEMTSSFWPAGSRPSWRRGAARMGACEEVARRAAQALALRCAHDEISALAGAGAAAPLASASKVFSGPGAELLRPLAVGAAPTRGWAAAVREYAAAMAAVETQAAGAIADRISAAAAAGGSSRSHLAALATLAEFRHALGRPGVAKALATERAAALAQLSSAVESADAELEARTSRSLEAATGSPSIAATDAAVAGVAFAQGTRSRVLHLRAGAEPVLSGLPGWEDASRKCVAVAERALELQAALARAWGDAAQSALSRASLAPADGSLMTFDERGNMRVTFREDLVAVGRQARQLGAMGFPPPAPLARRVGRAEQALRFSASLRKIAAFYNSMGAQMLPCTKPLLLEQLAAFEEAVHGGSVSWEDQTQCAAYVARLQASGDKVVRAIGTIKAAHDQLGHDAASVAELDVLRQQQLLKRLVRGLRALVEPVVRSQPVERAAPWLRHWDRQLYKALEASWRTALESLSESLPPIRCELSLAGKRVAFKPPLEELRATYYREVKKAVGLPGAVRPLLESGASEDAQLFKAMMEYNSAALAAVYRKAEILFARLGRLRDSFAPWAAVGRLEGGDAALEALVSALAVGPGHWGAALQALKGHRKELDRIQDMQTVDCVAVSLAPLKAAAEDHLQRLADTLLLALRRSLVELVSKVEHFVAAGGARLGAKVESMSDIAAAQTAFAELREQQGSMASLVSQSEALKRQLVQLSHQAGGVAAEAALAPTAVTLPGGEVAQVSILERVSSLPDAWAGFERALGAFDDRVRDERERLRETVRTSAEGMGKQAASFLSRWRGVRPPTDADADWSDEGVEKALALVAQWEEGLAGLEKEASDLKASCEAFGMEPPQWGHFDEAKEEVGVAVKSWSVMREYRAARDGFAKEDWLGFRSRIFELQDFAAEWMAKCRGDAAHDGIKARIALECDLLRKASTGFKYARGEPFRDEHWTVALMKLGLPRGVRSDSLTVGQMLAEPVLKALAEQAAFLKDLNARAQGEVTIREALQELRAWTETCEFQLHEHTSLATGKVTPVIREWADTFTEIGDNQSLLHSLKESSYFKPFADQAAPLEARLGLLDDCCQDLNGVQRRWVYLEPIFGRGALPAEQPRFKRVDEDFRSIMASVSGDPRVFQLTDTGVFPGLRDRLKGMVAQLDRCQKALADFLELKRSAFPRFYFLGDDDLLEILGQAKDPNVVRAHMPKLFQGIHSVGFAEGGASGRIDSISSASGEAIVLTDGTGVPRPVATDGEEVEDWLTELVGGMRRTLACSLAAAVRERGDGPSDLSKFPSQVLGVAEEVAFSSRVEAAFSSGSLDRLQGAVASQLRDLTALAAAKPASAAGGADSGGVAPLTRLKVKALVLDTIHRADVLDQLRREKADSADSWAWQRQLRFYATSAGSSAPRWARDGPGTLAEARMVSARIPYSYEYQGTPGKLVHTPLTDKCYLALTQGIAMGYGGNPYGPAGTGKTESVKALGGALGRQVLVFNCDEGIDFRSMGRIFTGLVRCGAWGCFDEFNRLKPDQLSAVSQQIQVIQAAIKSGAPSLELLGREISVDVNAGIFVTMNPAGKGYGGRSKLPDNLKQLFRPVAMSKPDNELIAEVLLFAEGFRGARALGRKIASLFGLSRQLLTQQQHYDWGLRAMKTCLNTSGSLLAAARTAGGIEDDSAAEASALIQAIRVNTLSKLTAADARRFAGLMRDVFPGRSMADARSEALEAAMLWAMTGSGGAPSDSQKLVSDGGVALGKLKHEPGQVAKMLQLKESLDQRMGCVIVGPSGCGKSTLWRVLRAALQQTGQRVKVHVMNPKAMPRSRLLGEMDPDTREWKDGVLTAAARQVVREPADVRSWIVCDGDVDPEWIESLNSVLDDNHLLTLPNGERISFGPNVNFLFETHDLRHASPATISRMGMIFLSDDDVDPRRIVDAWLSEQAGPKASSSEGGKAGGGAAPSSSAALEGWVASVFLPALDWVRSRLDPAELATPTTLVATVRSGLSHVCGTTSAAGFAMGTVRGLGSNVPESKRAEFASAVFRMAGVAPPDPANPLCCQADDDSGLLVPLSSGSIGFGGSGGDVDELDEIVPLDSMLRNLAVLAPWFQAGDPVVVVGPPGCGKSLLVKQATGLSRGAKLVTLHCSAQTSPEHVVQKLKQSCGLFSSTTGRVFRPKEGDRMVLFLRGIDLPKPDKWGTCPLVAFLQQLLAFGGFYDETLEFLRVERVQIVASVSPQNALGRHSLSGRFTAAVRTLFVADPSADELRAVAGRCLRRSLAATSARGHDPAFAGAALAAGAGRLASSMVRVWSEVRERFQASEHRHYVFSPRDVVQWAAGLESYSTADGGVLGAVAYEGRRLFRDKLVSADERMSFDGVLSSGLREEWGALPSSTRLYSAAAPVLLGLAVPDSDQQGTVPGSRMWPQLHSIARANFETAAKRGLTLFRREERLLQFHLFDQAVNQLAVVDRCLGRPGGHLLLVGAPGVGRRSAVSLVAHMLRMRVFEPSLSRGFGAKQFAGELKQAMAAAAIEDGGSPVVLFLPEGALEDDHVLEMANSLAASGEVPGLYGQDEADSLLSPLRESIADAKAGSAEAACKTPWELFVLRVRQRLHVAVALDPSSPLFARRCESNPALLTACTVAWFGGWEREALEVLPGMALGRLTAKPGDGPQGAEADQEDGAGDEEELDDADAEAAGDAASLGALMADVHQWCAERPAAEGVVASPRDFSAMMKGFKAVLLTQRANVRSEAQRLESGLGKLHEAERTVAELQAEAASQKADLKVKQSAADSAMQQITEALAKASDRRREVEVLTKHAEEAGAATAERKAEVESELGGITPVLEAAREAVGGIDSRTLTYLRNLKAPPQPIVDVLSGVLRMLGNEDLSWTSMRRFLGSSGAKMSVINFDPSSISNATRTAVAQVVRKHAQSFEEATIRRALGDAAPLAAWVKACLKFSIVMEKIEPLQAELRKASAALSKAQRELDENQAELDGIDRLVAELKAAFQKRTAEAETLRLQLQRTEDTLARAQTLLEKLGGEKGRWEATVKGAQAKLAALPAQALVAAAFMAYLPGTPEDVRKDATAAWLSLAASSSASAAAGSRGGPPHASDIPALHRLLASESEALEWRSRGLPDDGLSTENAAIILHAEAMTGRAPLIVDPAGAATEWLVKQLSAAPHGPAAGRGAAKGGAPARSSAGGRPVSVEVVAEGSPKLQTSVELAARFGKTLVITEASGISPVLFALLGKDLRVQGARNAVMVGDKLVDYGDSFRAFVCTRDPAVQLEPSARALVTTVNFTVTRSGLEGQLLGATLREILPTLETEKSRLLREEEDLKMQLADLERGLIQELAASEGDLLENKSLVSSLTLTKSKSADIATALEASAATAVTIDEQRDSFRPLAQGGSRLFFLLGSLAAHNHMYQFSLADFLTVFVGTVRDGAASMSSGEPFGAEQAVRLVPELQRRILLFVSRSLLKEDRLMFGLHLAHGCLPDLFRAGEWELFTGQATVAAGGAAGRPPSLPLWAPPDRATAFAELATAVAEPMRRSGLLRTPLPPEWDAWGTRAGATIDDMPPDALASLSAWQRLLVVRALRPDRLVSAMSDFVCSTLGVESVSPAPSTLAELAAEAGPRKPLLMVTTVGADPTRDLEEAAAAAVEAGARGGEGPSGYRELAMGGGQQDEAIRMLRDAAADGGWICLKNLHLVTSWLPALQQELAALSERHPSFRLWLTTECNDDFPPFLLQECLKVTFEAPPGLRRNLERTVSAWPSDFVARGPPVRRHLLALLAAFHGLVQERRTYVPQGWTKAYEFSAGDLRAAASVIDTVVESAAGGALPWRTLHGVLEGAIYGGRVDDPADVRVLRAFVRICFHPDLLPKGPEELGRAAVGGVRVPFACSTKELADFARALPVTDSPKLFRLPANAERSLQRATSDRVVSSIVSLSAASASVSGFEVSLWRAALGPVLEAWDMLRSSLPPESELTVGSRGGAGAAGAGDEEPVAAFVAMEASRGAALFRLVSGDLEALRRVLSGREALTSAVERLGEALMSSAVPSAWAAQWEGPQEPRAWMREAVSRVKAVFEWRRKVARGGLLSAPVKLAELFRPETFLNAVRQQTARALGVAIDELELETSFSGRRELVSAGVPADVIVEADSLLMQGATLGGSPAALQEAKPDAPDLAATPPCSMAWVSPDAKRALADADASPRLRVPLYSSPARERIVAEVSLPVGSARGGAARWVMAGVGVFVSGSS</sequence>
<evidence type="ECO:0000256" key="8">
    <source>
        <dbReference type="ARBA" id="ARBA00022701"/>
    </source>
</evidence>
<feature type="domain" description="AAA+ ATPase" evidence="22">
    <location>
        <begin position="2081"/>
        <end position="2236"/>
    </location>
</feature>
<dbReference type="Pfam" id="PF22597">
    <property type="entry name" value="DYN_lid"/>
    <property type="match status" value="1"/>
</dbReference>
<dbReference type="InterPro" id="IPR054354">
    <property type="entry name" value="DYNC2H1-like_lid"/>
</dbReference>
<keyword evidence="9" id="KW-0547">Nucleotide-binding</keyword>
<dbReference type="Proteomes" id="UP000325113">
    <property type="component" value="Unassembled WGS sequence"/>
</dbReference>
<feature type="domain" description="AAA+ ATPase" evidence="22">
    <location>
        <begin position="1773"/>
        <end position="1919"/>
    </location>
</feature>
<dbReference type="InterPro" id="IPR024743">
    <property type="entry name" value="Dynein_HC_stalk"/>
</dbReference>
<dbReference type="Pfam" id="PF12775">
    <property type="entry name" value="AAA_7"/>
    <property type="match status" value="1"/>
</dbReference>
<dbReference type="InterPro" id="IPR024317">
    <property type="entry name" value="Dynein_heavy_chain_D4_dom"/>
</dbReference>
<dbReference type="GO" id="GO:0005929">
    <property type="term" value="C:cilium"/>
    <property type="evidence" value="ECO:0007669"/>
    <property type="project" value="UniProtKB-SubCell"/>
</dbReference>
<dbReference type="GO" id="GO:0045505">
    <property type="term" value="F:dynein intermediate chain binding"/>
    <property type="evidence" value="ECO:0007669"/>
    <property type="project" value="InterPro"/>
</dbReference>
<keyword evidence="12" id="KW-0243">Dynein</keyword>
<feature type="region of interest" description="Disordered" evidence="21">
    <location>
        <begin position="3477"/>
        <end position="3496"/>
    </location>
</feature>
<dbReference type="Gene3D" id="1.20.920.20">
    <property type="match status" value="1"/>
</dbReference>
<evidence type="ECO:0000256" key="15">
    <source>
        <dbReference type="ARBA" id="ARBA00023136"/>
    </source>
</evidence>
<keyword evidence="5" id="KW-0217">Developmental protein</keyword>
<evidence type="ECO:0000256" key="20">
    <source>
        <dbReference type="SAM" id="Coils"/>
    </source>
</evidence>
<dbReference type="Gene3D" id="1.20.58.1120">
    <property type="match status" value="1"/>
</dbReference>
<dbReference type="GO" id="GO:0030030">
    <property type="term" value="P:cell projection organization"/>
    <property type="evidence" value="ECO:0007669"/>
    <property type="project" value="UniProtKB-KW"/>
</dbReference>
<feature type="domain" description="AAA+ ATPase" evidence="22">
    <location>
        <begin position="2773"/>
        <end position="2967"/>
    </location>
</feature>
<dbReference type="Pfam" id="PF12777">
    <property type="entry name" value="MT"/>
    <property type="match status" value="1"/>
</dbReference>
<dbReference type="GO" id="GO:0008569">
    <property type="term" value="F:minus-end-directed microtubule motor activity"/>
    <property type="evidence" value="ECO:0007669"/>
    <property type="project" value="InterPro"/>
</dbReference>
<dbReference type="GO" id="GO:0030286">
    <property type="term" value="C:dynein complex"/>
    <property type="evidence" value="ECO:0007669"/>
    <property type="project" value="UniProtKB-KW"/>
</dbReference>
<dbReference type="Gene3D" id="3.40.50.300">
    <property type="entry name" value="P-loop containing nucleotide triphosphate hydrolases"/>
    <property type="match status" value="5"/>
</dbReference>
<dbReference type="Gene3D" id="1.20.1270.280">
    <property type="match status" value="1"/>
</dbReference>
<keyword evidence="7" id="KW-0963">Cytoplasm</keyword>
<dbReference type="EMBL" id="VLTL01000042">
    <property type="protein sequence ID" value="KAA0166071.1"/>
    <property type="molecule type" value="Genomic_DNA"/>
</dbReference>
<dbReference type="Gene3D" id="1.10.8.720">
    <property type="entry name" value="Region D6 of dynein motor"/>
    <property type="match status" value="1"/>
</dbReference>
<keyword evidence="15" id="KW-0472">Membrane</keyword>
<dbReference type="GO" id="GO:0007018">
    <property type="term" value="P:microtubule-based movement"/>
    <property type="evidence" value="ECO:0007669"/>
    <property type="project" value="InterPro"/>
</dbReference>
<feature type="coiled-coil region" evidence="20">
    <location>
        <begin position="1133"/>
        <end position="1160"/>
    </location>
</feature>
<evidence type="ECO:0000256" key="10">
    <source>
        <dbReference type="ARBA" id="ARBA00022794"/>
    </source>
</evidence>
<keyword evidence="6" id="KW-1003">Cell membrane</keyword>
<dbReference type="InterPro" id="IPR042222">
    <property type="entry name" value="Dynein_2_N"/>
</dbReference>
<dbReference type="FunFam" id="3.40.50.300:FF:000071">
    <property type="entry name" value="Cytoplasmic dynein heavy chain 1"/>
    <property type="match status" value="1"/>
</dbReference>
<dbReference type="Gene3D" id="1.10.8.1220">
    <property type="match status" value="1"/>
</dbReference>
<keyword evidence="16" id="KW-0505">Motor protein</keyword>
<proteinExistence type="inferred from homology"/>
<evidence type="ECO:0000313" key="25">
    <source>
        <dbReference type="Proteomes" id="UP000324907"/>
    </source>
</evidence>
<dbReference type="Pfam" id="PF18199">
    <property type="entry name" value="Dynein_C"/>
    <property type="match status" value="1"/>
</dbReference>
<dbReference type="Gene3D" id="6.10.140.1060">
    <property type="match status" value="1"/>
</dbReference>
<dbReference type="Pfam" id="PF12781">
    <property type="entry name" value="AAA_9"/>
    <property type="match status" value="1"/>
</dbReference>
<dbReference type="InterPro" id="IPR003593">
    <property type="entry name" value="AAA+_ATPase"/>
</dbReference>
<dbReference type="InterPro" id="IPR043157">
    <property type="entry name" value="Dynein_AAA1S"/>
</dbReference>
<evidence type="ECO:0000256" key="12">
    <source>
        <dbReference type="ARBA" id="ARBA00023017"/>
    </source>
</evidence>
<evidence type="ECO:0000256" key="5">
    <source>
        <dbReference type="ARBA" id="ARBA00022473"/>
    </source>
</evidence>
<dbReference type="InterPro" id="IPR013594">
    <property type="entry name" value="Dynein_heavy_tail"/>
</dbReference>
<dbReference type="InterPro" id="IPR043160">
    <property type="entry name" value="Dynein_C_barrel"/>
</dbReference>
<evidence type="ECO:0000256" key="2">
    <source>
        <dbReference type="ARBA" id="ARBA00004202"/>
    </source>
</evidence>
<dbReference type="PANTHER" id="PTHR45703:SF22">
    <property type="entry name" value="DYNEIN CYTOPLASMIC 2 HEAVY CHAIN 1"/>
    <property type="match status" value="1"/>
</dbReference>
<gene>
    <name evidence="23" type="ORF">FNF28_03239</name>
    <name evidence="24" type="ORF">FNF31_01048</name>
</gene>
<evidence type="ECO:0000256" key="9">
    <source>
        <dbReference type="ARBA" id="ARBA00022741"/>
    </source>
</evidence>
<dbReference type="InterPro" id="IPR026983">
    <property type="entry name" value="DHC"/>
</dbReference>
<evidence type="ECO:0000259" key="22">
    <source>
        <dbReference type="SMART" id="SM00382"/>
    </source>
</evidence>
<evidence type="ECO:0000256" key="16">
    <source>
        <dbReference type="ARBA" id="ARBA00023175"/>
    </source>
</evidence>
<accession>A0A5A8DQ94</accession>
<feature type="coiled-coil region" evidence="20">
    <location>
        <begin position="3052"/>
        <end position="3111"/>
    </location>
</feature>
<dbReference type="EMBL" id="VLTM01000006">
    <property type="protein sequence ID" value="KAA0167162.1"/>
    <property type="molecule type" value="Genomic_DNA"/>
</dbReference>
<dbReference type="InterPro" id="IPR035706">
    <property type="entry name" value="AAA_9"/>
</dbReference>